<accession>A0A443RTG3</accession>
<dbReference type="InterPro" id="IPR018114">
    <property type="entry name" value="TRYPSIN_HIS"/>
</dbReference>
<dbReference type="GO" id="GO:0004252">
    <property type="term" value="F:serine-type endopeptidase activity"/>
    <property type="evidence" value="ECO:0007669"/>
    <property type="project" value="InterPro"/>
</dbReference>
<gene>
    <name evidence="4" type="ORF">B4U80_10514</name>
</gene>
<dbReference type="GO" id="GO:0006508">
    <property type="term" value="P:proteolysis"/>
    <property type="evidence" value="ECO:0007669"/>
    <property type="project" value="InterPro"/>
</dbReference>
<dbReference type="VEuPathDB" id="VectorBase:LDEU013437"/>
<reference evidence="4 5" key="1">
    <citation type="journal article" date="2018" name="Gigascience">
        <title>Genomes of trombidid mites reveal novel predicted allergens and laterally-transferred genes associated with secondary metabolism.</title>
        <authorList>
            <person name="Dong X."/>
            <person name="Chaisiri K."/>
            <person name="Xia D."/>
            <person name="Armstrong S.D."/>
            <person name="Fang Y."/>
            <person name="Donnelly M.J."/>
            <person name="Kadowaki T."/>
            <person name="McGarry J.W."/>
            <person name="Darby A.C."/>
            <person name="Makepeace B.L."/>
        </authorList>
    </citation>
    <scope>NUCLEOTIDE SEQUENCE [LARGE SCALE GENOMIC DNA]</scope>
    <source>
        <strain evidence="4">UoL-UT</strain>
    </source>
</reference>
<evidence type="ECO:0000313" key="4">
    <source>
        <dbReference type="EMBL" id="RWS18603.1"/>
    </source>
</evidence>
<name>A0A443RTG3_9ACAR</name>
<dbReference type="PROSITE" id="PS00134">
    <property type="entry name" value="TRYPSIN_HIS"/>
    <property type="match status" value="1"/>
</dbReference>
<keyword evidence="1" id="KW-1015">Disulfide bond</keyword>
<dbReference type="OrthoDB" id="6380398at2759"/>
<feature type="non-terminal residue" evidence="4">
    <location>
        <position position="1"/>
    </location>
</feature>
<dbReference type="SMART" id="SM00020">
    <property type="entry name" value="Tryp_SPc"/>
    <property type="match status" value="1"/>
</dbReference>
<dbReference type="InterPro" id="IPR009003">
    <property type="entry name" value="Peptidase_S1_PA"/>
</dbReference>
<dbReference type="EMBL" id="NCKV01037201">
    <property type="protein sequence ID" value="RWS18603.1"/>
    <property type="molecule type" value="Genomic_DNA"/>
</dbReference>
<evidence type="ECO:0000259" key="3">
    <source>
        <dbReference type="PROSITE" id="PS50240"/>
    </source>
</evidence>
<feature type="domain" description="Peptidase S1" evidence="3">
    <location>
        <begin position="44"/>
        <end position="233"/>
    </location>
</feature>
<feature type="region of interest" description="Disordered" evidence="2">
    <location>
        <begin position="1"/>
        <end position="40"/>
    </location>
</feature>
<evidence type="ECO:0000256" key="2">
    <source>
        <dbReference type="SAM" id="MobiDB-lite"/>
    </source>
</evidence>
<dbReference type="STRING" id="299467.A0A443RTG3"/>
<comment type="caution">
    <text evidence="4">The sequence shown here is derived from an EMBL/GenBank/DDBJ whole genome shotgun (WGS) entry which is preliminary data.</text>
</comment>
<dbReference type="InterPro" id="IPR043504">
    <property type="entry name" value="Peptidase_S1_PA_chymotrypsin"/>
</dbReference>
<dbReference type="Pfam" id="PF00089">
    <property type="entry name" value="Trypsin"/>
    <property type="match status" value="1"/>
</dbReference>
<protein>
    <submittedName>
        <fullName evidence="4">Proclotting enzyme-like protein</fullName>
    </submittedName>
</protein>
<dbReference type="InterPro" id="IPR001254">
    <property type="entry name" value="Trypsin_dom"/>
</dbReference>
<proteinExistence type="predicted"/>
<dbReference type="Proteomes" id="UP000288716">
    <property type="component" value="Unassembled WGS sequence"/>
</dbReference>
<dbReference type="PROSITE" id="PS50240">
    <property type="entry name" value="TRYPSIN_DOM"/>
    <property type="match status" value="1"/>
</dbReference>
<dbReference type="AlphaFoldDB" id="A0A443RTG3"/>
<sequence>YNGDYPPGQGGDNPDYNGDYPPGQGDSPPGNDYGDYQYKQNPYITNGREAKPGEVPFQVALMTPLPGGQGGMSCGGTVISNRCVLTAGHCVYICGNGRATLAQRVLARFGAHDLRNREKEPVKTSTDIRAHRSYKACTNDFKNDIAMICFNEDIPMRMTPNGLDSIGTVCMPQSDSFQSAITSGWGQTTQGVKGPQSPILKIAEVTYIDMNTCKSRLSRIPGMAQNLDDTLHI</sequence>
<dbReference type="PANTHER" id="PTHR24252">
    <property type="entry name" value="ACROSIN-RELATED"/>
    <property type="match status" value="1"/>
</dbReference>
<keyword evidence="5" id="KW-1185">Reference proteome</keyword>
<organism evidence="4 5">
    <name type="scientific">Leptotrombidium deliense</name>
    <dbReference type="NCBI Taxonomy" id="299467"/>
    <lineage>
        <taxon>Eukaryota</taxon>
        <taxon>Metazoa</taxon>
        <taxon>Ecdysozoa</taxon>
        <taxon>Arthropoda</taxon>
        <taxon>Chelicerata</taxon>
        <taxon>Arachnida</taxon>
        <taxon>Acari</taxon>
        <taxon>Acariformes</taxon>
        <taxon>Trombidiformes</taxon>
        <taxon>Prostigmata</taxon>
        <taxon>Anystina</taxon>
        <taxon>Parasitengona</taxon>
        <taxon>Trombiculoidea</taxon>
        <taxon>Trombiculidae</taxon>
        <taxon>Leptotrombidium</taxon>
    </lineage>
</organism>
<evidence type="ECO:0000313" key="5">
    <source>
        <dbReference type="Proteomes" id="UP000288716"/>
    </source>
</evidence>
<evidence type="ECO:0000256" key="1">
    <source>
        <dbReference type="ARBA" id="ARBA00023157"/>
    </source>
</evidence>
<feature type="non-terminal residue" evidence="4">
    <location>
        <position position="233"/>
    </location>
</feature>
<dbReference type="PANTHER" id="PTHR24252:SF7">
    <property type="entry name" value="HYALIN"/>
    <property type="match status" value="1"/>
</dbReference>
<dbReference type="SUPFAM" id="SSF50494">
    <property type="entry name" value="Trypsin-like serine proteases"/>
    <property type="match status" value="1"/>
</dbReference>
<dbReference type="Gene3D" id="2.40.10.10">
    <property type="entry name" value="Trypsin-like serine proteases"/>
    <property type="match status" value="1"/>
</dbReference>